<dbReference type="AlphaFoldDB" id="A0A150K5H7"/>
<evidence type="ECO:0000313" key="2">
    <source>
        <dbReference type="EMBL" id="KYC64716.1"/>
    </source>
</evidence>
<evidence type="ECO:0000256" key="1">
    <source>
        <dbReference type="SAM" id="MobiDB-lite"/>
    </source>
</evidence>
<name>A0A150K5H7_HEYCO</name>
<dbReference type="EMBL" id="LQYG01000024">
    <property type="protein sequence ID" value="KYC64716.1"/>
    <property type="molecule type" value="Genomic_DNA"/>
</dbReference>
<evidence type="ECO:0000313" key="3">
    <source>
        <dbReference type="Proteomes" id="UP000075288"/>
    </source>
</evidence>
<sequence length="78" mass="8912">MENAKLQQREEPQSTITPEQIGEIKTKALQFAQARNQPPEKVYEALKITNFEELTGRQVMAAIKKLDKWLKAATEKQG</sequence>
<organism evidence="2 3">
    <name type="scientific">Heyndrickxia coagulans</name>
    <name type="common">Weizmannia coagulans</name>
    <dbReference type="NCBI Taxonomy" id="1398"/>
    <lineage>
        <taxon>Bacteria</taxon>
        <taxon>Bacillati</taxon>
        <taxon>Bacillota</taxon>
        <taxon>Bacilli</taxon>
        <taxon>Bacillales</taxon>
        <taxon>Bacillaceae</taxon>
        <taxon>Heyndrickxia</taxon>
    </lineage>
</organism>
<gene>
    <name evidence="2" type="ORF">B4098_3409</name>
</gene>
<dbReference type="Proteomes" id="UP000075288">
    <property type="component" value="Unassembled WGS sequence"/>
</dbReference>
<protein>
    <submittedName>
        <fullName evidence="2">Uncharacterized protein</fullName>
    </submittedName>
</protein>
<proteinExistence type="predicted"/>
<dbReference type="PATRIC" id="fig|1398.26.peg.1842"/>
<accession>A0A150K5H7</accession>
<feature type="region of interest" description="Disordered" evidence="1">
    <location>
        <begin position="1"/>
        <end position="22"/>
    </location>
</feature>
<comment type="caution">
    <text evidence="2">The sequence shown here is derived from an EMBL/GenBank/DDBJ whole genome shotgun (WGS) entry which is preliminary data.</text>
</comment>
<reference evidence="2 3" key="1">
    <citation type="submission" date="2016-01" db="EMBL/GenBank/DDBJ databases">
        <title>Genome Sequences of Twelve Sporeforming Bacillus Species Isolated from Foods.</title>
        <authorList>
            <person name="Berendsen E.M."/>
            <person name="Wells-Bennik M.H."/>
            <person name="Krawcyk A.O."/>
            <person name="De Jong A."/>
            <person name="Holsappel S."/>
            <person name="Eijlander R.T."/>
            <person name="Kuipers O.P."/>
        </authorList>
    </citation>
    <scope>NUCLEOTIDE SEQUENCE [LARGE SCALE GENOMIC DNA]</scope>
    <source>
        <strain evidence="2 3">B4098</strain>
    </source>
</reference>